<dbReference type="SMART" id="SM00456">
    <property type="entry name" value="WW"/>
    <property type="match status" value="1"/>
</dbReference>
<gene>
    <name evidence="3" type="ORF">CEUSTIGMA_g2282.t1</name>
</gene>
<evidence type="ECO:0000313" key="4">
    <source>
        <dbReference type="Proteomes" id="UP000232323"/>
    </source>
</evidence>
<dbReference type="Gene3D" id="3.30.1470.10">
    <property type="entry name" value="Photosystem I PsaD, reaction center subunit II"/>
    <property type="match status" value="1"/>
</dbReference>
<evidence type="ECO:0000313" key="3">
    <source>
        <dbReference type="EMBL" id="GAX74836.1"/>
    </source>
</evidence>
<accession>A0A250WVP7</accession>
<dbReference type="PANTHER" id="PTHR21715:SF0">
    <property type="entry name" value="RH04127P"/>
    <property type="match status" value="1"/>
</dbReference>
<dbReference type="InterPro" id="IPR001202">
    <property type="entry name" value="WW_dom"/>
</dbReference>
<dbReference type="PANTHER" id="PTHR21715">
    <property type="entry name" value="RH04127P"/>
    <property type="match status" value="1"/>
</dbReference>
<dbReference type="InterPro" id="IPR036020">
    <property type="entry name" value="WW_dom_sf"/>
</dbReference>
<feature type="compositionally biased region" description="Polar residues" evidence="1">
    <location>
        <begin position="309"/>
        <end position="326"/>
    </location>
</feature>
<evidence type="ECO:0000259" key="2">
    <source>
        <dbReference type="PROSITE" id="PS50020"/>
    </source>
</evidence>
<name>A0A250WVP7_9CHLO</name>
<keyword evidence="4" id="KW-1185">Reference proteome</keyword>
<proteinExistence type="predicted"/>
<dbReference type="AlphaFoldDB" id="A0A250WVP7"/>
<dbReference type="EMBL" id="BEGY01000009">
    <property type="protein sequence ID" value="GAX74836.1"/>
    <property type="molecule type" value="Genomic_DNA"/>
</dbReference>
<reference evidence="3 4" key="1">
    <citation type="submission" date="2017-08" db="EMBL/GenBank/DDBJ databases">
        <title>Acidophilic green algal genome provides insights into adaptation to an acidic environment.</title>
        <authorList>
            <person name="Hirooka S."/>
            <person name="Hirose Y."/>
            <person name="Kanesaki Y."/>
            <person name="Higuchi S."/>
            <person name="Fujiwara T."/>
            <person name="Onuma R."/>
            <person name="Era A."/>
            <person name="Ohbayashi R."/>
            <person name="Uzuka A."/>
            <person name="Nozaki H."/>
            <person name="Yoshikawa H."/>
            <person name="Miyagishima S.Y."/>
        </authorList>
    </citation>
    <scope>NUCLEOTIDE SEQUENCE [LARGE SCALE GENOMIC DNA]</scope>
    <source>
        <strain evidence="3 4">NIES-2499</strain>
    </source>
</reference>
<feature type="compositionally biased region" description="Basic and acidic residues" evidence="1">
    <location>
        <begin position="14"/>
        <end position="23"/>
    </location>
</feature>
<protein>
    <recommendedName>
        <fullName evidence="2">WW domain-containing protein</fullName>
    </recommendedName>
</protein>
<evidence type="ECO:0000256" key="1">
    <source>
        <dbReference type="SAM" id="MobiDB-lite"/>
    </source>
</evidence>
<dbReference type="SUPFAM" id="SSF51045">
    <property type="entry name" value="WW domain"/>
    <property type="match status" value="1"/>
</dbReference>
<dbReference type="PROSITE" id="PS50020">
    <property type="entry name" value="WW_DOMAIN_2"/>
    <property type="match status" value="1"/>
</dbReference>
<feature type="region of interest" description="Disordered" evidence="1">
    <location>
        <begin position="264"/>
        <end position="326"/>
    </location>
</feature>
<dbReference type="STRING" id="1157962.A0A250WVP7"/>
<feature type="region of interest" description="Disordered" evidence="1">
    <location>
        <begin position="1"/>
        <end position="29"/>
    </location>
</feature>
<sequence>MSAGGATVSTGENDALKFEDREGLPPNSSTIVNSPIAITRTPDLPSRLPDACVGVPIQKEHFEHVPSLPIENEHSFGLALQLTSIAVDLKHSLAKDGPCQENDHDAVEAVELTTKAAEVQSNHDLALSMITSSQDFTATSGREEEAETSDDVVVDSVVDSGMDVTAETTKEVVAVKSTTESTTEEVKAEQSSLEVAYVEVLPEDDATVTREDADANRTSLVTDDLAEASEDVAEAMEDLVIVPSASGDEGTLFMRPPLEEAHTVMSPEDEAEAASSSEVRGTVTSVSATQPLSDLQTDGSESLKDDSPSDTNQQLPAGPQKETSTSSLDKILCANNQLSHDEIVSKNASSLDNLLVPVNLPPSLKLHEIYISFQERLQEALLTTMAQVYDLEKGIISEDSMVLPQIPEQQGLLCDSPAGIQWQAAVVEYAKYLGMDPQKDKDLMFIAHRAIEAEVPAGWTVHLDEQGFEFFAHLESRISQYEHPMDTFYRNLYNDTKERRRG</sequence>
<feature type="domain" description="WW" evidence="2">
    <location>
        <begin position="453"/>
        <end position="486"/>
    </location>
</feature>
<comment type="caution">
    <text evidence="3">The sequence shown here is derived from an EMBL/GenBank/DDBJ whole genome shotgun (WGS) entry which is preliminary data.</text>
</comment>
<dbReference type="Proteomes" id="UP000232323">
    <property type="component" value="Unassembled WGS sequence"/>
</dbReference>
<dbReference type="CDD" id="cd00201">
    <property type="entry name" value="WW"/>
    <property type="match status" value="1"/>
</dbReference>
<dbReference type="OrthoDB" id="6344460at2759"/>
<organism evidence="3 4">
    <name type="scientific">Chlamydomonas eustigma</name>
    <dbReference type="NCBI Taxonomy" id="1157962"/>
    <lineage>
        <taxon>Eukaryota</taxon>
        <taxon>Viridiplantae</taxon>
        <taxon>Chlorophyta</taxon>
        <taxon>core chlorophytes</taxon>
        <taxon>Chlorophyceae</taxon>
        <taxon>CS clade</taxon>
        <taxon>Chlamydomonadales</taxon>
        <taxon>Chlamydomonadaceae</taxon>
        <taxon>Chlamydomonas</taxon>
    </lineage>
</organism>
<dbReference type="InterPro" id="IPR053233">
    <property type="entry name" value="ABRA-related"/>
</dbReference>
<feature type="compositionally biased region" description="Polar residues" evidence="1">
    <location>
        <begin position="282"/>
        <end position="300"/>
    </location>
</feature>
<dbReference type="PROSITE" id="PS01159">
    <property type="entry name" value="WW_DOMAIN_1"/>
    <property type="match status" value="1"/>
</dbReference>